<gene>
    <name evidence="2" type="ORF">AVDCRST_MAG41-3217</name>
</gene>
<dbReference type="EMBL" id="CADCTP010000293">
    <property type="protein sequence ID" value="CAA9275650.1"/>
    <property type="molecule type" value="Genomic_DNA"/>
</dbReference>
<reference evidence="2" key="1">
    <citation type="submission" date="2020-02" db="EMBL/GenBank/DDBJ databases">
        <authorList>
            <person name="Meier V. D."/>
        </authorList>
    </citation>
    <scope>NUCLEOTIDE SEQUENCE</scope>
    <source>
        <strain evidence="2">AVDCRST_MAG41</strain>
    </source>
</reference>
<sequence>RGAAVAATGAAVAAAVGAALAAPGPRFVRVPVGTGGSGPAPRVTAGLSPAGMRDRFAGWLHRDA</sequence>
<feature type="chain" id="PRO_5026852482" evidence="1">
    <location>
        <begin position="22"/>
        <end position="64"/>
    </location>
</feature>
<proteinExistence type="predicted"/>
<name>A0A6J4JCY2_9ACTN</name>
<feature type="non-terminal residue" evidence="2">
    <location>
        <position position="1"/>
    </location>
</feature>
<keyword evidence="1" id="KW-0732">Signal</keyword>
<evidence type="ECO:0000313" key="2">
    <source>
        <dbReference type="EMBL" id="CAA9275650.1"/>
    </source>
</evidence>
<accession>A0A6J4JCY2</accession>
<organism evidence="2">
    <name type="scientific">uncultured Mycobacteriales bacterium</name>
    <dbReference type="NCBI Taxonomy" id="581187"/>
    <lineage>
        <taxon>Bacteria</taxon>
        <taxon>Bacillati</taxon>
        <taxon>Actinomycetota</taxon>
        <taxon>Actinomycetes</taxon>
        <taxon>Mycobacteriales</taxon>
        <taxon>environmental samples</taxon>
    </lineage>
</organism>
<dbReference type="AlphaFoldDB" id="A0A6J4JCY2"/>
<protein>
    <submittedName>
        <fullName evidence="2">Uncharacterized protein</fullName>
    </submittedName>
</protein>
<feature type="signal peptide" evidence="1">
    <location>
        <begin position="1"/>
        <end position="21"/>
    </location>
</feature>
<evidence type="ECO:0000256" key="1">
    <source>
        <dbReference type="SAM" id="SignalP"/>
    </source>
</evidence>